<comment type="caution">
    <text evidence="1">The sequence shown here is derived from an EMBL/GenBank/DDBJ whole genome shotgun (WGS) entry which is preliminary data.</text>
</comment>
<gene>
    <name evidence="1" type="ORF">S12H4_31030</name>
</gene>
<dbReference type="EMBL" id="BARW01018074">
    <property type="protein sequence ID" value="GAI94674.1"/>
    <property type="molecule type" value="Genomic_DNA"/>
</dbReference>
<feature type="non-terminal residue" evidence="1">
    <location>
        <position position="1"/>
    </location>
</feature>
<protein>
    <submittedName>
        <fullName evidence="1">Uncharacterized protein</fullName>
    </submittedName>
</protein>
<name>X1UQP9_9ZZZZ</name>
<accession>X1UQP9</accession>
<sequence>SQVFIIAVLRGEGMERKELFSAARNEKGKLEIYFSDLDEATSLNKKFWKTIKKEVEISLGAHEIIDIIEDCLKKRLY</sequence>
<organism evidence="1">
    <name type="scientific">marine sediment metagenome</name>
    <dbReference type="NCBI Taxonomy" id="412755"/>
    <lineage>
        <taxon>unclassified sequences</taxon>
        <taxon>metagenomes</taxon>
        <taxon>ecological metagenomes</taxon>
    </lineage>
</organism>
<evidence type="ECO:0000313" key="1">
    <source>
        <dbReference type="EMBL" id="GAI94674.1"/>
    </source>
</evidence>
<reference evidence="1" key="1">
    <citation type="journal article" date="2014" name="Front. Microbiol.">
        <title>High frequency of phylogenetically diverse reductive dehalogenase-homologous genes in deep subseafloor sedimentary metagenomes.</title>
        <authorList>
            <person name="Kawai M."/>
            <person name="Futagami T."/>
            <person name="Toyoda A."/>
            <person name="Takaki Y."/>
            <person name="Nishi S."/>
            <person name="Hori S."/>
            <person name="Arai W."/>
            <person name="Tsubouchi T."/>
            <person name="Morono Y."/>
            <person name="Uchiyama I."/>
            <person name="Ito T."/>
            <person name="Fujiyama A."/>
            <person name="Inagaki F."/>
            <person name="Takami H."/>
        </authorList>
    </citation>
    <scope>NUCLEOTIDE SEQUENCE</scope>
    <source>
        <strain evidence="1">Expedition CK06-06</strain>
    </source>
</reference>
<dbReference type="AlphaFoldDB" id="X1UQP9"/>
<proteinExistence type="predicted"/>